<dbReference type="FunFam" id="3.40.50.300:FF:000421">
    <property type="entry name" value="Branched-chain amino acid ABC transporter ATP-binding protein"/>
    <property type="match status" value="1"/>
</dbReference>
<dbReference type="PANTHER" id="PTHR45772">
    <property type="entry name" value="CONSERVED COMPONENT OF ABC TRANSPORTER FOR NATURAL AMINO ACIDS-RELATED"/>
    <property type="match status" value="1"/>
</dbReference>
<dbReference type="PANTHER" id="PTHR45772:SF5">
    <property type="entry name" value="BRANCHED-CHAIN AMINO ACID TRANSPORT ATP-BINDING PROTEIN LIVG-RELATED"/>
    <property type="match status" value="1"/>
</dbReference>
<dbReference type="PROSITE" id="PS50893">
    <property type="entry name" value="ABC_TRANSPORTER_2"/>
    <property type="match status" value="1"/>
</dbReference>
<dbReference type="EMBL" id="CP017634">
    <property type="protein sequence ID" value="ATW28935.1"/>
    <property type="molecule type" value="Genomic_DNA"/>
</dbReference>
<keyword evidence="1" id="KW-0813">Transport</keyword>
<dbReference type="GO" id="GO:0005524">
    <property type="term" value="F:ATP binding"/>
    <property type="evidence" value="ECO:0007669"/>
    <property type="project" value="UniProtKB-KW"/>
</dbReference>
<dbReference type="CDD" id="cd03219">
    <property type="entry name" value="ABC_Mj1267_LivG_branched"/>
    <property type="match status" value="1"/>
</dbReference>
<dbReference type="OrthoDB" id="9779136at2"/>
<reference evidence="5 6" key="1">
    <citation type="submission" date="2016-10" db="EMBL/GenBank/DDBJ databases">
        <title>Complete Genome Sequence of Peptococcaceae strain DCMF.</title>
        <authorList>
            <person name="Edwards R.J."/>
            <person name="Holland S.I."/>
            <person name="Deshpande N.P."/>
            <person name="Wong Y.K."/>
            <person name="Ertan H."/>
            <person name="Manefield M."/>
            <person name="Russell T.L."/>
            <person name="Lee M.J."/>
        </authorList>
    </citation>
    <scope>NUCLEOTIDE SEQUENCE [LARGE SCALE GENOMIC DNA]</scope>
    <source>
        <strain evidence="5 6">DCMF</strain>
    </source>
</reference>
<dbReference type="InterPro" id="IPR027417">
    <property type="entry name" value="P-loop_NTPase"/>
</dbReference>
<accession>A0A3G1L377</accession>
<proteinExistence type="predicted"/>
<dbReference type="Pfam" id="PF12399">
    <property type="entry name" value="BCA_ABC_TP_C"/>
    <property type="match status" value="1"/>
</dbReference>
<evidence type="ECO:0000256" key="1">
    <source>
        <dbReference type="ARBA" id="ARBA00022448"/>
    </source>
</evidence>
<protein>
    <submittedName>
        <fullName evidence="5">ABC transporter ATP-binding protein</fullName>
    </submittedName>
</protein>
<keyword evidence="6" id="KW-1185">Reference proteome</keyword>
<evidence type="ECO:0000256" key="2">
    <source>
        <dbReference type="ARBA" id="ARBA00022741"/>
    </source>
</evidence>
<evidence type="ECO:0000259" key="4">
    <source>
        <dbReference type="PROSITE" id="PS50893"/>
    </source>
</evidence>
<dbReference type="InterPro" id="IPR003593">
    <property type="entry name" value="AAA+_ATPase"/>
</dbReference>
<evidence type="ECO:0000313" key="5">
    <source>
        <dbReference type="EMBL" id="ATW28935.1"/>
    </source>
</evidence>
<dbReference type="SMART" id="SM00382">
    <property type="entry name" value="AAA"/>
    <property type="match status" value="1"/>
</dbReference>
<organism evidence="5 6">
    <name type="scientific">Formimonas warabiya</name>
    <dbReference type="NCBI Taxonomy" id="1761012"/>
    <lineage>
        <taxon>Bacteria</taxon>
        <taxon>Bacillati</taxon>
        <taxon>Bacillota</taxon>
        <taxon>Clostridia</taxon>
        <taxon>Eubacteriales</taxon>
        <taxon>Peptococcaceae</taxon>
        <taxon>Candidatus Formimonas</taxon>
    </lineage>
</organism>
<keyword evidence="2" id="KW-0547">Nucleotide-binding</keyword>
<dbReference type="AlphaFoldDB" id="A0A3G1L377"/>
<dbReference type="Pfam" id="PF00005">
    <property type="entry name" value="ABC_tran"/>
    <property type="match status" value="1"/>
</dbReference>
<dbReference type="KEGG" id="fwa:DCMF_26860"/>
<sequence length="260" mass="28803">MLLSTESVEKRFGGLVAVKDVTLTVNEGEIFGIIGPNGAGKTTFLNCISGYYRPEKGKITYQGHDITGKSPHQLSHMGIARTFQIVRCFPKLNAIDNIRVALIFGSGKKTYNESLDHLTRHYPKLGEDRRDPTIHQAEALLDFVRFPVSPKILAENLNTMQLKRLELARSLGTNAKLLLLDEVAAGLTPAELPDFIALVKKIRDSGVTIICIEHVMKFIMDVCDRIAVLNFGDKIAEGTTDEIKCNPKVLEAYLGEETVH</sequence>
<dbReference type="InterPro" id="IPR003439">
    <property type="entry name" value="ABC_transporter-like_ATP-bd"/>
</dbReference>
<keyword evidence="3 5" id="KW-0067">ATP-binding</keyword>
<evidence type="ECO:0000313" key="6">
    <source>
        <dbReference type="Proteomes" id="UP000323521"/>
    </source>
</evidence>
<evidence type="ECO:0000256" key="3">
    <source>
        <dbReference type="ARBA" id="ARBA00022840"/>
    </source>
</evidence>
<dbReference type="Proteomes" id="UP000323521">
    <property type="component" value="Chromosome"/>
</dbReference>
<dbReference type="RefSeq" id="WP_148137282.1">
    <property type="nucleotide sequence ID" value="NZ_CP017634.1"/>
</dbReference>
<dbReference type="GO" id="GO:0005886">
    <property type="term" value="C:plasma membrane"/>
    <property type="evidence" value="ECO:0007669"/>
    <property type="project" value="TreeGrafter"/>
</dbReference>
<feature type="domain" description="ABC transporter" evidence="4">
    <location>
        <begin position="3"/>
        <end position="256"/>
    </location>
</feature>
<gene>
    <name evidence="5" type="ORF">DCMF_26860</name>
</gene>
<dbReference type="InterPro" id="IPR051120">
    <property type="entry name" value="ABC_AA/LPS_Transport"/>
</dbReference>
<dbReference type="InterPro" id="IPR032823">
    <property type="entry name" value="BCA_ABC_TP_C"/>
</dbReference>
<dbReference type="SUPFAM" id="SSF52540">
    <property type="entry name" value="P-loop containing nucleoside triphosphate hydrolases"/>
    <property type="match status" value="1"/>
</dbReference>
<name>A0A3G1L377_FORW1</name>
<dbReference type="GO" id="GO:0016887">
    <property type="term" value="F:ATP hydrolysis activity"/>
    <property type="evidence" value="ECO:0007669"/>
    <property type="project" value="InterPro"/>
</dbReference>
<dbReference type="Gene3D" id="3.40.50.300">
    <property type="entry name" value="P-loop containing nucleotide triphosphate hydrolases"/>
    <property type="match status" value="1"/>
</dbReference>